<dbReference type="Proteomes" id="UP000811609">
    <property type="component" value="Chromosome 11"/>
</dbReference>
<dbReference type="Pfam" id="PF00657">
    <property type="entry name" value="Lipase_GDSL"/>
    <property type="match status" value="1"/>
</dbReference>
<feature type="region of interest" description="Disordered" evidence="4">
    <location>
        <begin position="352"/>
        <end position="374"/>
    </location>
</feature>
<proteinExistence type="inferred from homology"/>
<comment type="caution">
    <text evidence="6">The sequence shown here is derived from an EMBL/GenBank/DDBJ whole genome shotgun (WGS) entry which is preliminary data.</text>
</comment>
<dbReference type="GO" id="GO:0016788">
    <property type="term" value="F:hydrolase activity, acting on ester bonds"/>
    <property type="evidence" value="ECO:0007669"/>
    <property type="project" value="InterPro"/>
</dbReference>
<dbReference type="InterPro" id="IPR035669">
    <property type="entry name" value="SGNH_plant_lipase-like"/>
</dbReference>
<evidence type="ECO:0008006" key="9">
    <source>
        <dbReference type="Google" id="ProtNLM"/>
    </source>
</evidence>
<dbReference type="PANTHER" id="PTHR45648:SF8">
    <property type="entry name" value="ZINC FINGER PROTEIN"/>
    <property type="match status" value="1"/>
</dbReference>
<name>A0A8T1NYE9_CARIL</name>
<dbReference type="Proteomes" id="UP000811246">
    <property type="component" value="Chromosome 11"/>
</dbReference>
<dbReference type="OrthoDB" id="1600564at2759"/>
<keyword evidence="3" id="KW-0443">Lipid metabolism</keyword>
<evidence type="ECO:0000313" key="7">
    <source>
        <dbReference type="EMBL" id="KAG6686898.1"/>
    </source>
</evidence>
<dbReference type="InterPro" id="IPR001087">
    <property type="entry name" value="GDSL"/>
</dbReference>
<evidence type="ECO:0000256" key="5">
    <source>
        <dbReference type="SAM" id="SignalP"/>
    </source>
</evidence>
<evidence type="ECO:0000256" key="2">
    <source>
        <dbReference type="ARBA" id="ARBA00022801"/>
    </source>
</evidence>
<evidence type="ECO:0000256" key="4">
    <source>
        <dbReference type="SAM" id="MobiDB-lite"/>
    </source>
</evidence>
<dbReference type="CDD" id="cd01837">
    <property type="entry name" value="SGNH_plant_lipase_like"/>
    <property type="match status" value="1"/>
</dbReference>
<dbReference type="AlphaFoldDB" id="A0A8T1NYE9"/>
<dbReference type="EMBL" id="CM031835">
    <property type="protein sequence ID" value="KAG6686898.1"/>
    <property type="molecule type" value="Genomic_DNA"/>
</dbReference>
<evidence type="ECO:0000256" key="3">
    <source>
        <dbReference type="ARBA" id="ARBA00022963"/>
    </source>
</evidence>
<dbReference type="GO" id="GO:0016042">
    <property type="term" value="P:lipid catabolic process"/>
    <property type="evidence" value="ECO:0007669"/>
    <property type="project" value="UniProtKB-KW"/>
</dbReference>
<reference evidence="6" key="1">
    <citation type="submission" date="2020-12" db="EMBL/GenBank/DDBJ databases">
        <title>WGS assembly of Carya illinoinensis cv. Pawnee.</title>
        <authorList>
            <person name="Platts A."/>
            <person name="Shu S."/>
            <person name="Wright S."/>
            <person name="Barry K."/>
            <person name="Edger P."/>
            <person name="Pires J.C."/>
            <person name="Schmutz J."/>
        </authorList>
    </citation>
    <scope>NUCLEOTIDE SEQUENCE</scope>
    <source>
        <tissue evidence="6">Leaf</tissue>
    </source>
</reference>
<evidence type="ECO:0000313" key="8">
    <source>
        <dbReference type="Proteomes" id="UP000811609"/>
    </source>
</evidence>
<gene>
    <name evidence="6" type="ORF">CIPAW_11G045200</name>
    <name evidence="7" type="ORF">I3842_11G044600</name>
</gene>
<comment type="similarity">
    <text evidence="1">Belongs to the 'GDSL' lipolytic enzyme family.</text>
</comment>
<dbReference type="Gene3D" id="3.40.50.1110">
    <property type="entry name" value="SGNH hydrolase"/>
    <property type="match status" value="1"/>
</dbReference>
<keyword evidence="5" id="KW-0732">Signal</keyword>
<feature type="signal peptide" evidence="5">
    <location>
        <begin position="1"/>
        <end position="19"/>
    </location>
</feature>
<accession>A0A8T1NYE9</accession>
<dbReference type="InterPro" id="IPR051058">
    <property type="entry name" value="GDSL_Est/Lipase"/>
</dbReference>
<feature type="compositionally biased region" description="Low complexity" evidence="4">
    <location>
        <begin position="353"/>
        <end position="374"/>
    </location>
</feature>
<keyword evidence="2" id="KW-0378">Hydrolase</keyword>
<evidence type="ECO:0000313" key="6">
    <source>
        <dbReference type="EMBL" id="KAG6635475.1"/>
    </source>
</evidence>
<sequence>MNNFPVVLLTIVITVLGIAIDGYNCKMVQFIFGDSLSDVGNNKYLSKSLAQASLPWYGIDFGNGLPNGRFSNGRTVADIIGDSMGLPRPPAFLDPSLTEDIIMENGVNYASGGGGILNETGSYFIQRLSLYKQIELFRGTKELIKSRVGPEEAEKFFQGARYVVALGSNDFINNYLMPVYSDSWTYNDESFITYLTETLEAQLKLLHSLGARQLMVFGLGPMGCIPLQRVLSSSGDCQDRANKLAHSFNQASTKILQDLSAKLPNASYRFGDAYDVVDDVISNPYKYGFNNSDAPCCSFYNIRPALTCIPASSLCGDRSKYVFWDEYHPSDKANELIANELIKKFGFTRAGQPNNAPSPAPAHAIAPSPDQEDY</sequence>
<evidence type="ECO:0000256" key="1">
    <source>
        <dbReference type="ARBA" id="ARBA00008668"/>
    </source>
</evidence>
<feature type="chain" id="PRO_5035804345" description="GDSL esterase/lipase" evidence="5">
    <location>
        <begin position="20"/>
        <end position="374"/>
    </location>
</feature>
<keyword evidence="3" id="KW-0442">Lipid degradation</keyword>
<dbReference type="PANTHER" id="PTHR45648">
    <property type="entry name" value="GDSL LIPASE/ACYLHYDROLASE FAMILY PROTEIN (AFU_ORTHOLOGUE AFUA_4G14700)"/>
    <property type="match status" value="1"/>
</dbReference>
<reference evidence="7" key="2">
    <citation type="submission" date="2021-01" db="EMBL/GenBank/DDBJ databases">
        <authorList>
            <person name="Lovell J.T."/>
            <person name="Bentley N."/>
            <person name="Bhattarai G."/>
            <person name="Jenkins J.W."/>
            <person name="Sreedasyam A."/>
            <person name="Alarcon Y."/>
            <person name="Bock C."/>
            <person name="Boston L."/>
            <person name="Carlson J."/>
            <person name="Cervantes K."/>
            <person name="Clermont K."/>
            <person name="Krom N."/>
            <person name="Kubenka K."/>
            <person name="Mamidi S."/>
            <person name="Mattison C."/>
            <person name="Monteros M."/>
            <person name="Pisani C."/>
            <person name="Plott C."/>
            <person name="Rajasekar S."/>
            <person name="Rhein H.S."/>
            <person name="Rohla C."/>
            <person name="Song M."/>
            <person name="Hilaire R.S."/>
            <person name="Shu S."/>
            <person name="Wells L."/>
            <person name="Wang X."/>
            <person name="Webber J."/>
            <person name="Heerema R.J."/>
            <person name="Klein P."/>
            <person name="Conner P."/>
            <person name="Grauke L."/>
            <person name="Grimwood J."/>
            <person name="Schmutz J."/>
            <person name="Randall J.J."/>
        </authorList>
    </citation>
    <scope>NUCLEOTIDE SEQUENCE</scope>
    <source>
        <tissue evidence="7">Leaf</tissue>
    </source>
</reference>
<organism evidence="6 8">
    <name type="scientific">Carya illinoinensis</name>
    <name type="common">Pecan</name>
    <dbReference type="NCBI Taxonomy" id="32201"/>
    <lineage>
        <taxon>Eukaryota</taxon>
        <taxon>Viridiplantae</taxon>
        <taxon>Streptophyta</taxon>
        <taxon>Embryophyta</taxon>
        <taxon>Tracheophyta</taxon>
        <taxon>Spermatophyta</taxon>
        <taxon>Magnoliopsida</taxon>
        <taxon>eudicotyledons</taxon>
        <taxon>Gunneridae</taxon>
        <taxon>Pentapetalae</taxon>
        <taxon>rosids</taxon>
        <taxon>fabids</taxon>
        <taxon>Fagales</taxon>
        <taxon>Juglandaceae</taxon>
        <taxon>Carya</taxon>
    </lineage>
</organism>
<protein>
    <recommendedName>
        <fullName evidence="9">GDSL esterase/lipase</fullName>
    </recommendedName>
</protein>
<dbReference type="InterPro" id="IPR036514">
    <property type="entry name" value="SGNH_hydro_sf"/>
</dbReference>
<keyword evidence="8" id="KW-1185">Reference proteome</keyword>
<dbReference type="SUPFAM" id="SSF52266">
    <property type="entry name" value="SGNH hydrolase"/>
    <property type="match status" value="1"/>
</dbReference>
<dbReference type="EMBL" id="CM031819">
    <property type="protein sequence ID" value="KAG6635475.1"/>
    <property type="molecule type" value="Genomic_DNA"/>
</dbReference>